<protein>
    <submittedName>
        <fullName evidence="2">Uncharacterized protein</fullName>
    </submittedName>
</protein>
<reference evidence="2" key="2">
    <citation type="submission" date="2020-10" db="EMBL/GenBank/DDBJ databases">
        <authorList>
            <person name="Scholz U."/>
            <person name="Mascher M."/>
            <person name="Fiebig A."/>
        </authorList>
    </citation>
    <scope>NUCLEOTIDE SEQUENCE [LARGE SCALE GENOMIC DNA]</scope>
    <source>
        <strain evidence="2">cv. Morex</strain>
    </source>
</reference>
<organism evidence="2 3">
    <name type="scientific">Hordeum vulgare subsp. vulgare</name>
    <name type="common">Domesticated barley</name>
    <dbReference type="NCBI Taxonomy" id="112509"/>
    <lineage>
        <taxon>Eukaryota</taxon>
        <taxon>Viridiplantae</taxon>
        <taxon>Streptophyta</taxon>
        <taxon>Embryophyta</taxon>
        <taxon>Tracheophyta</taxon>
        <taxon>Spermatophyta</taxon>
        <taxon>Magnoliopsida</taxon>
        <taxon>Liliopsida</taxon>
        <taxon>Poales</taxon>
        <taxon>Poaceae</taxon>
        <taxon>BOP clade</taxon>
        <taxon>Pooideae</taxon>
        <taxon>Triticodae</taxon>
        <taxon>Triticeae</taxon>
        <taxon>Hordeinae</taxon>
        <taxon>Hordeum</taxon>
    </lineage>
</organism>
<accession>A0A8I6WYK1</accession>
<keyword evidence="3" id="KW-1185">Reference proteome</keyword>
<dbReference type="EnsemblPlants" id="HORVU.MOREX.r3.4HG0340390.1">
    <property type="protein sequence ID" value="HORVU.MOREX.r3.4HG0340390.1.CDS1"/>
    <property type="gene ID" value="HORVU.MOREX.r3.4HG0340390"/>
</dbReference>
<dbReference type="Proteomes" id="UP000011116">
    <property type="component" value="Chromosome 4H"/>
</dbReference>
<evidence type="ECO:0000313" key="3">
    <source>
        <dbReference type="Proteomes" id="UP000011116"/>
    </source>
</evidence>
<feature type="compositionally biased region" description="Polar residues" evidence="1">
    <location>
        <begin position="1"/>
        <end position="19"/>
    </location>
</feature>
<feature type="region of interest" description="Disordered" evidence="1">
    <location>
        <begin position="1"/>
        <end position="37"/>
    </location>
</feature>
<sequence length="80" mass="8962">MPASPFSTLHSSRLQSPVEQPSAPFEPSTNKIPTGTFLSTTEKNKHMMESNEHQLSLSTNLACMRPFKNKDQGETNIRFP</sequence>
<name>A0A8I6WYK1_HORVV</name>
<feature type="compositionally biased region" description="Polar residues" evidence="1">
    <location>
        <begin position="27"/>
        <end position="37"/>
    </location>
</feature>
<evidence type="ECO:0000313" key="2">
    <source>
        <dbReference type="EnsemblPlants" id="HORVU.MOREX.r3.4HG0340390.1.CDS1"/>
    </source>
</evidence>
<evidence type="ECO:0000256" key="1">
    <source>
        <dbReference type="SAM" id="MobiDB-lite"/>
    </source>
</evidence>
<proteinExistence type="predicted"/>
<reference evidence="2" key="3">
    <citation type="submission" date="2022-01" db="UniProtKB">
        <authorList>
            <consortium name="EnsemblPlants"/>
        </authorList>
    </citation>
    <scope>IDENTIFICATION</scope>
    <source>
        <strain evidence="2">subsp. vulgare</strain>
    </source>
</reference>
<dbReference type="Gramene" id="HORVU.MOREX.r3.4HG0340390.1">
    <property type="protein sequence ID" value="HORVU.MOREX.r3.4HG0340390.1.CDS1"/>
    <property type="gene ID" value="HORVU.MOREX.r3.4HG0340390"/>
</dbReference>
<dbReference type="AlphaFoldDB" id="A0A8I6WYK1"/>
<reference evidence="3" key="1">
    <citation type="journal article" date="2012" name="Nature">
        <title>A physical, genetic and functional sequence assembly of the barley genome.</title>
        <authorList>
            <consortium name="The International Barley Genome Sequencing Consortium"/>
            <person name="Mayer K.F."/>
            <person name="Waugh R."/>
            <person name="Brown J.W."/>
            <person name="Schulman A."/>
            <person name="Langridge P."/>
            <person name="Platzer M."/>
            <person name="Fincher G.B."/>
            <person name="Muehlbauer G.J."/>
            <person name="Sato K."/>
            <person name="Close T.J."/>
            <person name="Wise R.P."/>
            <person name="Stein N."/>
        </authorList>
    </citation>
    <scope>NUCLEOTIDE SEQUENCE [LARGE SCALE GENOMIC DNA]</scope>
    <source>
        <strain evidence="3">cv. Morex</strain>
    </source>
</reference>
<dbReference type="Gramene" id="HORVU.MOREX.r2.4HG0284070.1">
    <property type="protein sequence ID" value="HORVU.MOREX.r2.4HG0284070.1.CDS.1"/>
    <property type="gene ID" value="HORVU.MOREX.r2.4HG0284070"/>
</dbReference>